<dbReference type="InterPro" id="IPR036259">
    <property type="entry name" value="MFS_trans_sf"/>
</dbReference>
<dbReference type="EMBL" id="BONE01000005">
    <property type="protein sequence ID" value="GIF71419.1"/>
    <property type="molecule type" value="Genomic_DNA"/>
</dbReference>
<feature type="transmembrane region" description="Helical" evidence="6">
    <location>
        <begin position="312"/>
        <end position="332"/>
    </location>
</feature>
<keyword evidence="2" id="KW-1003">Cell membrane</keyword>
<feature type="transmembrane region" description="Helical" evidence="6">
    <location>
        <begin position="150"/>
        <end position="175"/>
    </location>
</feature>
<feature type="transmembrane region" description="Helical" evidence="6">
    <location>
        <begin position="90"/>
        <end position="110"/>
    </location>
</feature>
<accession>A0ABQ4CJG0</accession>
<comment type="subcellular location">
    <subcellularLocation>
        <location evidence="1">Cell membrane</location>
        <topology evidence="1">Multi-pass membrane protein</topology>
    </subcellularLocation>
</comment>
<dbReference type="PANTHER" id="PTHR43124:SF3">
    <property type="entry name" value="CHLORAMPHENICOL EFFLUX PUMP RV0191"/>
    <property type="match status" value="1"/>
</dbReference>
<keyword evidence="4 6" id="KW-1133">Transmembrane helix</keyword>
<reference evidence="8 9" key="1">
    <citation type="submission" date="2021-01" db="EMBL/GenBank/DDBJ databases">
        <title>Whole genome shotgun sequence of Asanoa siamensis NBRC 107932.</title>
        <authorList>
            <person name="Komaki H."/>
            <person name="Tamura T."/>
        </authorList>
    </citation>
    <scope>NUCLEOTIDE SEQUENCE [LARGE SCALE GENOMIC DNA]</scope>
    <source>
        <strain evidence="8 9">NBRC 107932</strain>
    </source>
</reference>
<feature type="transmembrane region" description="Helical" evidence="6">
    <location>
        <begin position="116"/>
        <end position="138"/>
    </location>
</feature>
<dbReference type="InterPro" id="IPR050189">
    <property type="entry name" value="MFS_Efflux_Transporters"/>
</dbReference>
<dbReference type="InterPro" id="IPR020846">
    <property type="entry name" value="MFS_dom"/>
</dbReference>
<proteinExistence type="predicted"/>
<evidence type="ECO:0000256" key="3">
    <source>
        <dbReference type="ARBA" id="ARBA00022692"/>
    </source>
</evidence>
<dbReference type="PANTHER" id="PTHR43124">
    <property type="entry name" value="PURINE EFFLUX PUMP PBUE"/>
    <property type="match status" value="1"/>
</dbReference>
<feature type="transmembrane region" description="Helical" evidence="6">
    <location>
        <begin position="287"/>
        <end position="306"/>
    </location>
</feature>
<dbReference type="InterPro" id="IPR011701">
    <property type="entry name" value="MFS"/>
</dbReference>
<comment type="caution">
    <text evidence="8">The sequence shown here is derived from an EMBL/GenBank/DDBJ whole genome shotgun (WGS) entry which is preliminary data.</text>
</comment>
<evidence type="ECO:0000256" key="1">
    <source>
        <dbReference type="ARBA" id="ARBA00004651"/>
    </source>
</evidence>
<dbReference type="Gene3D" id="1.20.1250.20">
    <property type="entry name" value="MFS general substrate transporter like domains"/>
    <property type="match status" value="1"/>
</dbReference>
<dbReference type="Proteomes" id="UP000604117">
    <property type="component" value="Unassembled WGS sequence"/>
</dbReference>
<feature type="transmembrane region" description="Helical" evidence="6">
    <location>
        <begin position="224"/>
        <end position="247"/>
    </location>
</feature>
<dbReference type="CDD" id="cd17324">
    <property type="entry name" value="MFS_NepI_like"/>
    <property type="match status" value="1"/>
</dbReference>
<name>A0ABQ4CJG0_9ACTN</name>
<organism evidence="8 9">
    <name type="scientific">Asanoa siamensis</name>
    <dbReference type="NCBI Taxonomy" id="926357"/>
    <lineage>
        <taxon>Bacteria</taxon>
        <taxon>Bacillati</taxon>
        <taxon>Actinomycetota</taxon>
        <taxon>Actinomycetes</taxon>
        <taxon>Micromonosporales</taxon>
        <taxon>Micromonosporaceae</taxon>
        <taxon>Asanoa</taxon>
    </lineage>
</organism>
<evidence type="ECO:0000313" key="8">
    <source>
        <dbReference type="EMBL" id="GIF71419.1"/>
    </source>
</evidence>
<evidence type="ECO:0000259" key="7">
    <source>
        <dbReference type="PROSITE" id="PS50850"/>
    </source>
</evidence>
<feature type="transmembrane region" description="Helical" evidence="6">
    <location>
        <begin position="23"/>
        <end position="46"/>
    </location>
</feature>
<keyword evidence="9" id="KW-1185">Reference proteome</keyword>
<evidence type="ECO:0000256" key="5">
    <source>
        <dbReference type="ARBA" id="ARBA00023136"/>
    </source>
</evidence>
<evidence type="ECO:0000313" key="9">
    <source>
        <dbReference type="Proteomes" id="UP000604117"/>
    </source>
</evidence>
<feature type="transmembrane region" description="Helical" evidence="6">
    <location>
        <begin position="373"/>
        <end position="392"/>
    </location>
</feature>
<protein>
    <submittedName>
        <fullName evidence="8">MFS transporter</fullName>
    </submittedName>
</protein>
<feature type="transmembrane region" description="Helical" evidence="6">
    <location>
        <begin position="58"/>
        <end position="83"/>
    </location>
</feature>
<dbReference type="PROSITE" id="PS50850">
    <property type="entry name" value="MFS"/>
    <property type="match status" value="1"/>
</dbReference>
<evidence type="ECO:0000256" key="2">
    <source>
        <dbReference type="ARBA" id="ARBA00022475"/>
    </source>
</evidence>
<evidence type="ECO:0000256" key="4">
    <source>
        <dbReference type="ARBA" id="ARBA00022989"/>
    </source>
</evidence>
<sequence>MTATRTAGTAAPATERQPARRSWFAVLVLAFAAGIIVTTEFLPVGFLPLVAGELHVSLGTAGLLVLVPGLSAAVAAPLVIVAARRLDRRPVVIGLGALVLLSNALAAVAPSFGVLLIARVFLGIAIGGFWAVVPPLGFRLVGRRAGTRATAIILAGLSAGTVIGLPAGQFFGALLGWRETFAAAATVTALIVAAECAVLPRIAAAGRMTFGHLRGVLRVPVARVIVVAGTIATVGQFAASTFVTPYLLERVDLSSGVASLFFIGYGVAGIVGNLVGPRLVERDQMATFAGAALAFGAVLALLPALAGLPARVAVALAGWGVLWGLVPLALQTHMLSATPNAPEAGSAVLISVLQLAIAIGAGLGGVVLDSAGLTALFVSAGATAVVASLLGFRATIRKGETS</sequence>
<gene>
    <name evidence="8" type="ORF">Asi02nite_09370</name>
</gene>
<feature type="domain" description="Major facilitator superfamily (MFS) profile" evidence="7">
    <location>
        <begin position="18"/>
        <end position="399"/>
    </location>
</feature>
<evidence type="ECO:0000256" key="6">
    <source>
        <dbReference type="SAM" id="Phobius"/>
    </source>
</evidence>
<dbReference type="SUPFAM" id="SSF103473">
    <property type="entry name" value="MFS general substrate transporter"/>
    <property type="match status" value="1"/>
</dbReference>
<keyword evidence="5 6" id="KW-0472">Membrane</keyword>
<feature type="transmembrane region" description="Helical" evidence="6">
    <location>
        <begin position="344"/>
        <end position="367"/>
    </location>
</feature>
<feature type="transmembrane region" description="Helical" evidence="6">
    <location>
        <begin position="181"/>
        <end position="203"/>
    </location>
</feature>
<dbReference type="RefSeq" id="WP_203710904.1">
    <property type="nucleotide sequence ID" value="NZ_BONE01000005.1"/>
</dbReference>
<feature type="transmembrane region" description="Helical" evidence="6">
    <location>
        <begin position="253"/>
        <end position="275"/>
    </location>
</feature>
<keyword evidence="3 6" id="KW-0812">Transmembrane</keyword>
<dbReference type="Pfam" id="PF07690">
    <property type="entry name" value="MFS_1"/>
    <property type="match status" value="1"/>
</dbReference>